<accession>A0ABU5CSY0</accession>
<dbReference type="Proteomes" id="UP001275315">
    <property type="component" value="Unassembled WGS sequence"/>
</dbReference>
<name>A0ABU5CSY0_9BACI</name>
<feature type="transmembrane region" description="Helical" evidence="1">
    <location>
        <begin position="174"/>
        <end position="196"/>
    </location>
</feature>
<feature type="transmembrane region" description="Helical" evidence="1">
    <location>
        <begin position="277"/>
        <end position="303"/>
    </location>
</feature>
<reference evidence="2 3" key="1">
    <citation type="submission" date="2023-10" db="EMBL/GenBank/DDBJ databases">
        <title>Virgibacillus soli CC-YMP-6 genome.</title>
        <authorList>
            <person name="Miliotis G."/>
            <person name="Sengupta P."/>
            <person name="Hameed A."/>
            <person name="Chuvochina M."/>
            <person name="Mcdonagh F."/>
            <person name="Simpson A.C."/>
            <person name="Singh N.K."/>
            <person name="Rekha P.D."/>
            <person name="Raman K."/>
            <person name="Hugenholtz P."/>
            <person name="Venkateswaran K."/>
        </authorList>
    </citation>
    <scope>NUCLEOTIDE SEQUENCE [LARGE SCALE GENOMIC DNA]</scope>
    <source>
        <strain evidence="2 3">CC-YMP-6</strain>
    </source>
</reference>
<dbReference type="InterPro" id="IPR001036">
    <property type="entry name" value="Acrflvin-R"/>
</dbReference>
<keyword evidence="1" id="KW-0472">Membrane</keyword>
<evidence type="ECO:0000256" key="1">
    <source>
        <dbReference type="SAM" id="Phobius"/>
    </source>
</evidence>
<dbReference type="InterPro" id="IPR027463">
    <property type="entry name" value="AcrB_DN_DC_subdom"/>
</dbReference>
<evidence type="ECO:0000313" key="3">
    <source>
        <dbReference type="Proteomes" id="UP001275315"/>
    </source>
</evidence>
<dbReference type="Gene3D" id="3.30.2090.10">
    <property type="entry name" value="Multidrug efflux transporter AcrB TolC docking domain, DN and DC subdomains"/>
    <property type="match status" value="1"/>
</dbReference>
<keyword evidence="1" id="KW-0812">Transmembrane</keyword>
<dbReference type="PANTHER" id="PTHR32063:SF0">
    <property type="entry name" value="SWARMING MOTILITY PROTEIN SWRC"/>
    <property type="match status" value="1"/>
</dbReference>
<dbReference type="PRINTS" id="PR00702">
    <property type="entry name" value="ACRIFLAVINRP"/>
</dbReference>
<evidence type="ECO:0000313" key="2">
    <source>
        <dbReference type="EMBL" id="MDY0409457.1"/>
    </source>
</evidence>
<keyword evidence="1" id="KW-1133">Transmembrane helix</keyword>
<protein>
    <submittedName>
        <fullName evidence="2">Efflux RND transporter permease subunit</fullName>
    </submittedName>
</protein>
<gene>
    <name evidence="2" type="ORF">RWD45_13815</name>
</gene>
<keyword evidence="3" id="KW-1185">Reference proteome</keyword>
<dbReference type="PANTHER" id="PTHR32063">
    <property type="match status" value="1"/>
</dbReference>
<dbReference type="SUPFAM" id="SSF82714">
    <property type="entry name" value="Multidrug efflux transporter AcrB TolC docking domain, DN and DC subdomains"/>
    <property type="match status" value="1"/>
</dbReference>
<feature type="transmembrane region" description="Helical" evidence="1">
    <location>
        <begin position="202"/>
        <end position="225"/>
    </location>
</feature>
<proteinExistence type="predicted"/>
<feature type="transmembrane region" description="Helical" evidence="1">
    <location>
        <begin position="246"/>
        <end position="265"/>
    </location>
</feature>
<comment type="caution">
    <text evidence="2">The sequence shown here is derived from an EMBL/GenBank/DDBJ whole genome shotgun (WGS) entry which is preliminary data.</text>
</comment>
<dbReference type="Gene3D" id="3.30.70.1440">
    <property type="entry name" value="Multidrug efflux transporter AcrB pore domain"/>
    <property type="match status" value="1"/>
</dbReference>
<dbReference type="Pfam" id="PF00873">
    <property type="entry name" value="ACR_tran"/>
    <property type="match status" value="1"/>
</dbReference>
<dbReference type="SUPFAM" id="SSF82866">
    <property type="entry name" value="Multidrug efflux transporter AcrB transmembrane domain"/>
    <property type="match status" value="1"/>
</dbReference>
<dbReference type="Gene3D" id="1.20.1640.10">
    <property type="entry name" value="Multidrug efflux transporter AcrB transmembrane domain"/>
    <property type="match status" value="1"/>
</dbReference>
<organism evidence="2 3">
    <name type="scientific">Paracerasibacillus soli</name>
    <dbReference type="NCBI Taxonomy" id="480284"/>
    <lineage>
        <taxon>Bacteria</taxon>
        <taxon>Bacillati</taxon>
        <taxon>Bacillota</taxon>
        <taxon>Bacilli</taxon>
        <taxon>Bacillales</taxon>
        <taxon>Bacillaceae</taxon>
        <taxon>Paracerasibacillus</taxon>
    </lineage>
</organism>
<sequence>MDISINKERAAAYGMTQDQILSQIQLQFTGQVASKYREAGHEMDVTLLYPEDKRSTISDLENMKVQSPEGATIPLNEIAQFKEMQGPVSLLRQNQQPQMNITTDVVNRDLSSVSKDVEKALEEMNLPEGYRYNIGGQVEDMVESFSDLAKALIFSIFLVYAVMAIQFENFLFPFIIMFSMPATVVGVMLGLFVTGIPLSIPGFIGIIMLAGIVVNNAIVLVDYINILRGRGMERLEAIVEAGRSRLRPILMTTLTTILGMVPLALALGEGAEMQQPLAVTIIFGLGVSSIFTLFLVPVVYTYLDDLTAKITRRKRKEVGSDPQ</sequence>
<dbReference type="EMBL" id="JAWDIQ010000002">
    <property type="protein sequence ID" value="MDY0409457.1"/>
    <property type="molecule type" value="Genomic_DNA"/>
</dbReference>